<dbReference type="GO" id="GO:0004479">
    <property type="term" value="F:methionyl-tRNA formyltransferase activity"/>
    <property type="evidence" value="ECO:0007669"/>
    <property type="project" value="UniProtKB-UniRule"/>
</dbReference>
<dbReference type="Pfam" id="PF00551">
    <property type="entry name" value="Formyl_trans_N"/>
    <property type="match status" value="1"/>
</dbReference>
<organism evidence="11 12">
    <name type="scientific">Candidatus Abyssobacteria bacterium SURF_17</name>
    <dbReference type="NCBI Taxonomy" id="2093361"/>
    <lineage>
        <taxon>Bacteria</taxon>
        <taxon>Pseudomonadati</taxon>
        <taxon>Candidatus Hydrogenedentota</taxon>
        <taxon>Candidatus Abyssobacteria</taxon>
    </lineage>
</organism>
<dbReference type="FunFam" id="3.40.50.12230:FF:000001">
    <property type="entry name" value="Methionyl-tRNA formyltransferase"/>
    <property type="match status" value="1"/>
</dbReference>
<dbReference type="Gene3D" id="3.40.50.170">
    <property type="entry name" value="Formyl transferase, N-terminal domain"/>
    <property type="match status" value="1"/>
</dbReference>
<dbReference type="InterPro" id="IPR036477">
    <property type="entry name" value="Formyl_transf_N_sf"/>
</dbReference>
<dbReference type="PANTHER" id="PTHR11138">
    <property type="entry name" value="METHIONYL-TRNA FORMYLTRANSFERASE"/>
    <property type="match status" value="1"/>
</dbReference>
<comment type="caution">
    <text evidence="11">The sequence shown here is derived from an EMBL/GenBank/DDBJ whole genome shotgun (WGS) entry which is preliminary data.</text>
</comment>
<dbReference type="HAMAP" id="MF_00182">
    <property type="entry name" value="Formyl_trans"/>
    <property type="match status" value="1"/>
</dbReference>
<accession>A0A419EP06</accession>
<proteinExistence type="inferred from homology"/>
<evidence type="ECO:0000313" key="12">
    <source>
        <dbReference type="Proteomes" id="UP000285961"/>
    </source>
</evidence>
<dbReference type="InterPro" id="IPR041711">
    <property type="entry name" value="Met-tRNA-FMT_N"/>
</dbReference>
<dbReference type="InterPro" id="IPR011034">
    <property type="entry name" value="Formyl_transferase-like_C_sf"/>
</dbReference>
<dbReference type="Pfam" id="PF02911">
    <property type="entry name" value="Formyl_trans_C"/>
    <property type="match status" value="1"/>
</dbReference>
<evidence type="ECO:0000256" key="2">
    <source>
        <dbReference type="ARBA" id="ARBA00010699"/>
    </source>
</evidence>
<evidence type="ECO:0000256" key="6">
    <source>
        <dbReference type="ARBA" id="ARBA00022917"/>
    </source>
</evidence>
<dbReference type="InterPro" id="IPR044135">
    <property type="entry name" value="Met-tRNA-FMT_C"/>
</dbReference>
<dbReference type="CDD" id="cd08646">
    <property type="entry name" value="FMT_core_Met-tRNA-FMT_N"/>
    <property type="match status" value="1"/>
</dbReference>
<dbReference type="PANTHER" id="PTHR11138:SF5">
    <property type="entry name" value="METHIONYL-TRNA FORMYLTRANSFERASE, MITOCHONDRIAL"/>
    <property type="match status" value="1"/>
</dbReference>
<evidence type="ECO:0000256" key="4">
    <source>
        <dbReference type="ARBA" id="ARBA00016014"/>
    </source>
</evidence>
<evidence type="ECO:0000256" key="8">
    <source>
        <dbReference type="HAMAP-Rule" id="MF_00182"/>
    </source>
</evidence>
<dbReference type="NCBIfam" id="TIGR00460">
    <property type="entry name" value="fmt"/>
    <property type="match status" value="1"/>
</dbReference>
<dbReference type="SUPFAM" id="SSF50486">
    <property type="entry name" value="FMT C-terminal domain-like"/>
    <property type="match status" value="1"/>
</dbReference>
<dbReference type="EMBL" id="QZKI01000136">
    <property type="protein sequence ID" value="RJP64701.1"/>
    <property type="molecule type" value="Genomic_DNA"/>
</dbReference>
<evidence type="ECO:0000259" key="10">
    <source>
        <dbReference type="Pfam" id="PF02911"/>
    </source>
</evidence>
<evidence type="ECO:0000256" key="3">
    <source>
        <dbReference type="ARBA" id="ARBA00012261"/>
    </source>
</evidence>
<keyword evidence="5 8" id="KW-0808">Transferase</keyword>
<dbReference type="InterPro" id="IPR005793">
    <property type="entry name" value="Formyl_trans_C"/>
</dbReference>
<reference evidence="11 12" key="1">
    <citation type="journal article" date="2017" name="ISME J.">
        <title>Energy and carbon metabolisms in a deep terrestrial subsurface fluid microbial community.</title>
        <authorList>
            <person name="Momper L."/>
            <person name="Jungbluth S.P."/>
            <person name="Lee M.D."/>
            <person name="Amend J.P."/>
        </authorList>
    </citation>
    <scope>NUCLEOTIDE SEQUENCE [LARGE SCALE GENOMIC DNA]</scope>
    <source>
        <strain evidence="11">SURF_17</strain>
    </source>
</reference>
<protein>
    <recommendedName>
        <fullName evidence="4 8">Methionyl-tRNA formyltransferase</fullName>
        <ecNumber evidence="3 8">2.1.2.9</ecNumber>
    </recommendedName>
</protein>
<evidence type="ECO:0000256" key="5">
    <source>
        <dbReference type="ARBA" id="ARBA00022679"/>
    </source>
</evidence>
<comment type="function">
    <text evidence="1 8">Attaches a formyl group to the free amino group of methionyl-tRNA(fMet). The formyl group appears to play a dual role in the initiator identity of N-formylmethionyl-tRNA by promoting its recognition by IF2 and preventing the misappropriation of this tRNA by the elongation apparatus.</text>
</comment>
<gene>
    <name evidence="8" type="primary">fmt</name>
    <name evidence="11" type="ORF">C4532_18855</name>
</gene>
<dbReference type="SUPFAM" id="SSF53328">
    <property type="entry name" value="Formyltransferase"/>
    <property type="match status" value="1"/>
</dbReference>
<dbReference type="CDD" id="cd08704">
    <property type="entry name" value="Met_tRNA_FMT_C"/>
    <property type="match status" value="1"/>
</dbReference>
<comment type="catalytic activity">
    <reaction evidence="7 8">
        <text>L-methionyl-tRNA(fMet) + (6R)-10-formyltetrahydrofolate = N-formyl-L-methionyl-tRNA(fMet) + (6S)-5,6,7,8-tetrahydrofolate + H(+)</text>
        <dbReference type="Rhea" id="RHEA:24380"/>
        <dbReference type="Rhea" id="RHEA-COMP:9952"/>
        <dbReference type="Rhea" id="RHEA-COMP:9953"/>
        <dbReference type="ChEBI" id="CHEBI:15378"/>
        <dbReference type="ChEBI" id="CHEBI:57453"/>
        <dbReference type="ChEBI" id="CHEBI:78530"/>
        <dbReference type="ChEBI" id="CHEBI:78844"/>
        <dbReference type="ChEBI" id="CHEBI:195366"/>
        <dbReference type="EC" id="2.1.2.9"/>
    </reaction>
</comment>
<dbReference type="InterPro" id="IPR005794">
    <property type="entry name" value="Fmt"/>
</dbReference>
<evidence type="ECO:0000259" key="9">
    <source>
        <dbReference type="Pfam" id="PF00551"/>
    </source>
</evidence>
<evidence type="ECO:0000313" key="11">
    <source>
        <dbReference type="EMBL" id="RJP64701.1"/>
    </source>
</evidence>
<evidence type="ECO:0000256" key="7">
    <source>
        <dbReference type="ARBA" id="ARBA00048558"/>
    </source>
</evidence>
<feature type="domain" description="Formyl transferase N-terminal" evidence="9">
    <location>
        <begin position="1"/>
        <end position="180"/>
    </location>
</feature>
<dbReference type="EC" id="2.1.2.9" evidence="3 8"/>
<dbReference type="InterPro" id="IPR002376">
    <property type="entry name" value="Formyl_transf_N"/>
</dbReference>
<evidence type="ECO:0000256" key="1">
    <source>
        <dbReference type="ARBA" id="ARBA00002606"/>
    </source>
</evidence>
<dbReference type="AlphaFoldDB" id="A0A419EP06"/>
<keyword evidence="6 8" id="KW-0648">Protein biosynthesis</keyword>
<feature type="domain" description="Formyl transferase C-terminal" evidence="10">
    <location>
        <begin position="203"/>
        <end position="301"/>
    </location>
</feature>
<dbReference type="Gene3D" id="3.10.25.10">
    <property type="entry name" value="Formyl transferase, C-terminal domain"/>
    <property type="match status" value="1"/>
</dbReference>
<comment type="similarity">
    <text evidence="2 8">Belongs to the Fmt family.</text>
</comment>
<dbReference type="InterPro" id="IPR037022">
    <property type="entry name" value="Formyl_trans_C_sf"/>
</dbReference>
<sequence>MRLIFLGTPAFAIPTLRRLAKTHHEIAAVLTQPDQPQGRGMQLAPSPVKTVAHELGLRVMQPEKASSPASLEEIRRLSPDSAVVVAYGQILKRDFLGLPPLGCINLHPSLLPRYRGPTPIQSAILAGEKTTGVTTMLLDEGMDTGPILLQREVEITDGDTAGTLHDKLADAGGDLMVETLDAMEEHSLTPRPQNDAQATITRKLEKKDGILDWSKSVESIRNLARALDPWPGCQTTYEGDILKIWRIEPYKIQAQTGTPGEVLIAEGRDLVVQAGDGAVRIAELQAPGKKRMSAEEFLRGHTITVGTTLGF</sequence>
<dbReference type="GO" id="GO:0005829">
    <property type="term" value="C:cytosol"/>
    <property type="evidence" value="ECO:0007669"/>
    <property type="project" value="TreeGrafter"/>
</dbReference>
<feature type="binding site" evidence="8">
    <location>
        <begin position="109"/>
        <end position="112"/>
    </location>
    <ligand>
        <name>(6S)-5,6,7,8-tetrahydrofolate</name>
        <dbReference type="ChEBI" id="CHEBI:57453"/>
    </ligand>
</feature>
<name>A0A419EP06_9BACT</name>
<dbReference type="Proteomes" id="UP000285961">
    <property type="component" value="Unassembled WGS sequence"/>
</dbReference>